<organism evidence="7 8">
    <name type="scientific">Actinocrispum wychmicini</name>
    <dbReference type="NCBI Taxonomy" id="1213861"/>
    <lineage>
        <taxon>Bacteria</taxon>
        <taxon>Bacillati</taxon>
        <taxon>Actinomycetota</taxon>
        <taxon>Actinomycetes</taxon>
        <taxon>Pseudonocardiales</taxon>
        <taxon>Pseudonocardiaceae</taxon>
        <taxon>Actinocrispum</taxon>
    </lineage>
</organism>
<feature type="modified residue" description="N6-carboxylysine" evidence="5">
    <location>
        <position position="150"/>
    </location>
</feature>
<evidence type="ECO:0000256" key="5">
    <source>
        <dbReference type="PIRSR" id="PIRSR611778-50"/>
    </source>
</evidence>
<name>A0A4V6NNQ9_9PSEU</name>
<dbReference type="Pfam" id="PF01979">
    <property type="entry name" value="Amidohydro_1"/>
    <property type="match status" value="1"/>
</dbReference>
<dbReference type="InterPro" id="IPR006680">
    <property type="entry name" value="Amidohydro-rel"/>
</dbReference>
<gene>
    <name evidence="7" type="ORF">EV192_112152</name>
</gene>
<protein>
    <submittedName>
        <fullName evidence="7">Dihydropyrimidinase</fullName>
    </submittedName>
</protein>
<dbReference type="SUPFAM" id="SSF51338">
    <property type="entry name" value="Composite domain of metallo-dependent hydrolases"/>
    <property type="match status" value="2"/>
</dbReference>
<dbReference type="GO" id="GO:0016812">
    <property type="term" value="F:hydrolase activity, acting on carbon-nitrogen (but not peptide) bonds, in cyclic amides"/>
    <property type="evidence" value="ECO:0007669"/>
    <property type="project" value="TreeGrafter"/>
</dbReference>
<dbReference type="InterPro" id="IPR011059">
    <property type="entry name" value="Metal-dep_hydrolase_composite"/>
</dbReference>
<keyword evidence="4" id="KW-0378">Hydrolase</keyword>
<proteinExistence type="inferred from homology"/>
<evidence type="ECO:0000256" key="4">
    <source>
        <dbReference type="ARBA" id="ARBA00022801"/>
    </source>
</evidence>
<dbReference type="GO" id="GO:0005829">
    <property type="term" value="C:cytosol"/>
    <property type="evidence" value="ECO:0007669"/>
    <property type="project" value="TreeGrafter"/>
</dbReference>
<comment type="caution">
    <text evidence="7">The sequence shown here is derived from an EMBL/GenBank/DDBJ whole genome shotgun (WGS) entry which is preliminary data.</text>
</comment>
<comment type="similarity">
    <text evidence="2">Belongs to the metallo-dependent hydrolases superfamily. Hydantoinase/dihydropyrimidinase family.</text>
</comment>
<dbReference type="Gene3D" id="3.20.20.140">
    <property type="entry name" value="Metal-dependent hydrolases"/>
    <property type="match status" value="1"/>
</dbReference>
<dbReference type="SUPFAM" id="SSF51556">
    <property type="entry name" value="Metallo-dependent hydrolases"/>
    <property type="match status" value="1"/>
</dbReference>
<dbReference type="NCBIfam" id="TIGR02033">
    <property type="entry name" value="D-hydantoinase"/>
    <property type="match status" value="1"/>
</dbReference>
<dbReference type="Proteomes" id="UP000295680">
    <property type="component" value="Unassembled WGS sequence"/>
</dbReference>
<keyword evidence="8" id="KW-1185">Reference proteome</keyword>
<dbReference type="OrthoDB" id="9775759at2"/>
<dbReference type="RefSeq" id="WP_132124355.1">
    <property type="nucleotide sequence ID" value="NZ_SLWS01000012.1"/>
</dbReference>
<comment type="cofactor">
    <cofactor evidence="1">
        <name>Zn(2+)</name>
        <dbReference type="ChEBI" id="CHEBI:29105"/>
    </cofactor>
</comment>
<dbReference type="PANTHER" id="PTHR11647">
    <property type="entry name" value="HYDRANTOINASE/DIHYDROPYRIMIDINASE FAMILY MEMBER"/>
    <property type="match status" value="1"/>
</dbReference>
<dbReference type="PANTHER" id="PTHR11647:SF1">
    <property type="entry name" value="COLLAPSIN RESPONSE MEDIATOR PROTEIN"/>
    <property type="match status" value="1"/>
</dbReference>
<comment type="PTM">
    <text evidence="5">Carbamylation allows a single lysine to coordinate two divalent metal cations.</text>
</comment>
<evidence type="ECO:0000259" key="6">
    <source>
        <dbReference type="Pfam" id="PF01979"/>
    </source>
</evidence>
<evidence type="ECO:0000256" key="1">
    <source>
        <dbReference type="ARBA" id="ARBA00001947"/>
    </source>
</evidence>
<dbReference type="AlphaFoldDB" id="A0A4V6NNQ9"/>
<accession>A0A4V6NNQ9</accession>
<dbReference type="CDD" id="cd01314">
    <property type="entry name" value="D-HYD"/>
    <property type="match status" value="1"/>
</dbReference>
<evidence type="ECO:0000256" key="3">
    <source>
        <dbReference type="ARBA" id="ARBA00022723"/>
    </source>
</evidence>
<dbReference type="InterPro" id="IPR050378">
    <property type="entry name" value="Metallo-dep_Hydrolases_sf"/>
</dbReference>
<dbReference type="EMBL" id="SLWS01000012">
    <property type="protein sequence ID" value="TCO52420.1"/>
    <property type="molecule type" value="Genomic_DNA"/>
</dbReference>
<feature type="domain" description="Amidohydrolase-related" evidence="6">
    <location>
        <begin position="50"/>
        <end position="436"/>
    </location>
</feature>
<dbReference type="GO" id="GO:0046872">
    <property type="term" value="F:metal ion binding"/>
    <property type="evidence" value="ECO:0007669"/>
    <property type="project" value="UniProtKB-KW"/>
</dbReference>
<evidence type="ECO:0000313" key="7">
    <source>
        <dbReference type="EMBL" id="TCO52420.1"/>
    </source>
</evidence>
<dbReference type="InterPro" id="IPR032466">
    <property type="entry name" value="Metal_Hydrolase"/>
</dbReference>
<dbReference type="FunFam" id="3.20.20.140:FF:000037">
    <property type="entry name" value="Dihydropyrimidinase"/>
    <property type="match status" value="1"/>
</dbReference>
<keyword evidence="3" id="KW-0479">Metal-binding</keyword>
<evidence type="ECO:0000256" key="2">
    <source>
        <dbReference type="ARBA" id="ARBA00008829"/>
    </source>
</evidence>
<sequence length="461" mass="49274">MRTLIKGGTVLSSTGAVVADVLVSDERIAALSAPGIAWEADKVIDAAGKYVLPGGIDAHTHMEMPFGGTSSHDTFATGTTAAAWGGTTTIIDFAVQVKGTTLQSTLDKWHSKADGNCAIDYAFHMIVSDVNDTSLKEMRTCIDAGVNSFKMFMAYPGVFYATDGEILRAMQRAADTGGLVMMHAENGIAIDELVAQALAAGKTDPVQHGLTRPAELEGEATSRAITLAKVTGSPLYIVHLSAAEALAAVANARDTGQNVFAETCPQYLYLSIEDLARPDFEGAKYVASPPLRPREHQASLWRGLRTNDLSVVSTDHCPFCFNEQKELGRDDFSKIPNGIPGVEHRMDLLHQGVVAGEISLARWVEITSTTPARMFGLYPRKGVIAPGSDADIVVYDPTATQTLSAATHHMNVDYSAYEGLAITGKVDTVLSRGRVVVADNAFHGATGHGRFLTRDLCQYLT</sequence>
<dbReference type="Gene3D" id="2.30.40.10">
    <property type="entry name" value="Urease, subunit C, domain 1"/>
    <property type="match status" value="1"/>
</dbReference>
<dbReference type="InterPro" id="IPR011778">
    <property type="entry name" value="Hydantoinase/dihydroPyrase"/>
</dbReference>
<evidence type="ECO:0000313" key="8">
    <source>
        <dbReference type="Proteomes" id="UP000295680"/>
    </source>
</evidence>
<reference evidence="7 8" key="1">
    <citation type="submission" date="2019-03" db="EMBL/GenBank/DDBJ databases">
        <title>Genomic Encyclopedia of Type Strains, Phase IV (KMG-IV): sequencing the most valuable type-strain genomes for metagenomic binning, comparative biology and taxonomic classification.</title>
        <authorList>
            <person name="Goeker M."/>
        </authorList>
    </citation>
    <scope>NUCLEOTIDE SEQUENCE [LARGE SCALE GENOMIC DNA]</scope>
    <source>
        <strain evidence="7 8">DSM 45934</strain>
    </source>
</reference>